<dbReference type="EMBL" id="CP006653">
    <property type="protein sequence ID" value="AGT11264.1"/>
    <property type="molecule type" value="Genomic_DNA"/>
</dbReference>
<evidence type="ECO:0000256" key="5">
    <source>
        <dbReference type="ARBA" id="ARBA00022643"/>
    </source>
</evidence>
<evidence type="ECO:0000256" key="1">
    <source>
        <dbReference type="ARBA" id="ARBA00001917"/>
    </source>
</evidence>
<dbReference type="Pfam" id="PF07992">
    <property type="entry name" value="Pyr_redox_2"/>
    <property type="match status" value="1"/>
</dbReference>
<dbReference type="HOGENOM" id="CLU_012153_1_2_5"/>
<dbReference type="GO" id="GO:0046872">
    <property type="term" value="F:metal ion binding"/>
    <property type="evidence" value="ECO:0007669"/>
    <property type="project" value="UniProtKB-KW"/>
</dbReference>
<evidence type="ECO:0000259" key="11">
    <source>
        <dbReference type="Pfam" id="PF07992"/>
    </source>
</evidence>
<dbReference type="SUPFAM" id="SSF51395">
    <property type="entry name" value="FMN-linked oxidoreductases"/>
    <property type="match status" value="1"/>
</dbReference>
<keyword evidence="9" id="KW-0411">Iron-sulfur</keyword>
<dbReference type="GO" id="GO:0051536">
    <property type="term" value="F:iron-sulfur cluster binding"/>
    <property type="evidence" value="ECO:0007669"/>
    <property type="project" value="UniProtKB-KW"/>
</dbReference>
<dbReference type="Proteomes" id="UP000015480">
    <property type="component" value="Plasmid pAMI5"/>
</dbReference>
<dbReference type="InterPro" id="IPR013785">
    <property type="entry name" value="Aldolase_TIM"/>
</dbReference>
<dbReference type="PANTHER" id="PTHR42917">
    <property type="entry name" value="2,4-DIENOYL-COA REDUCTASE"/>
    <property type="match status" value="1"/>
</dbReference>
<dbReference type="PANTHER" id="PTHR42917:SF2">
    <property type="entry name" value="2,4-DIENOYL-COA REDUCTASE [(2E)-ENOYL-COA-PRODUCING]"/>
    <property type="match status" value="1"/>
</dbReference>
<dbReference type="Gene3D" id="3.40.50.720">
    <property type="entry name" value="NAD(P)-binding Rossmann-like Domain"/>
    <property type="match status" value="1"/>
</dbReference>
<comment type="cofactor">
    <cofactor evidence="1">
        <name>FMN</name>
        <dbReference type="ChEBI" id="CHEBI:58210"/>
    </cofactor>
</comment>
<dbReference type="SUPFAM" id="SSF51905">
    <property type="entry name" value="FAD/NAD(P)-binding domain"/>
    <property type="match status" value="1"/>
</dbReference>
<feature type="domain" description="NADH:flavin oxidoreductase/NADH oxidase N-terminal" evidence="10">
    <location>
        <begin position="9"/>
        <end position="341"/>
    </location>
</feature>
<evidence type="ECO:0000256" key="9">
    <source>
        <dbReference type="ARBA" id="ARBA00023014"/>
    </source>
</evidence>
<dbReference type="InterPro" id="IPR001155">
    <property type="entry name" value="OxRdtase_FMN_N"/>
</dbReference>
<dbReference type="InterPro" id="IPR023753">
    <property type="entry name" value="FAD/NAD-binding_dom"/>
</dbReference>
<protein>
    <submittedName>
        <fullName evidence="12">NADH-dependent flavin oxidoreductase</fullName>
    </submittedName>
</protein>
<comment type="cofactor">
    <cofactor evidence="2">
        <name>[4Fe-4S] cluster</name>
        <dbReference type="ChEBI" id="CHEBI:49883"/>
    </cofactor>
</comment>
<evidence type="ECO:0000256" key="4">
    <source>
        <dbReference type="ARBA" id="ARBA00022630"/>
    </source>
</evidence>
<keyword evidence="13" id="KW-1185">Reference proteome</keyword>
<evidence type="ECO:0000313" key="12">
    <source>
        <dbReference type="EMBL" id="AGT11264.1"/>
    </source>
</evidence>
<keyword evidence="12" id="KW-0614">Plasmid</keyword>
<keyword evidence="6" id="KW-0479">Metal-binding</keyword>
<proteinExistence type="inferred from homology"/>
<evidence type="ECO:0000256" key="3">
    <source>
        <dbReference type="ARBA" id="ARBA00011048"/>
    </source>
</evidence>
<dbReference type="Gene3D" id="3.50.50.60">
    <property type="entry name" value="FAD/NAD(P)-binding domain"/>
    <property type="match status" value="1"/>
</dbReference>
<reference evidence="12 13" key="1">
    <citation type="journal article" date="2014" name="BMC Genomics">
        <title>Architecture and functions of a multipartite genome of the methylotrophic bacterium Paracoccus aminophilus JCM 7686, containing primary and secondary chromids.</title>
        <authorList>
            <person name="Dziewit L."/>
            <person name="Czarnecki J."/>
            <person name="Wibberg D."/>
            <person name="Radlinska M."/>
            <person name="Mrozek P."/>
            <person name="Szymczak M."/>
            <person name="Schluter A."/>
            <person name="Puhler A."/>
            <person name="Bartosik D."/>
        </authorList>
    </citation>
    <scope>NUCLEOTIDE SEQUENCE [LARGE SCALE GENOMIC DNA]</scope>
    <source>
        <strain evidence="12">JCM 7686</strain>
        <plasmid evidence="13">Plasmid pAMI5</plasmid>
    </source>
</reference>
<accession>S5XUS9</accession>
<dbReference type="GO" id="GO:0033543">
    <property type="term" value="P:fatty acid beta-oxidation, unsaturated, even number, reductase/isomerase pathway"/>
    <property type="evidence" value="ECO:0007669"/>
    <property type="project" value="TreeGrafter"/>
</dbReference>
<organism evidence="12 13">
    <name type="scientific">Paracoccus aminophilus JCM 7686</name>
    <dbReference type="NCBI Taxonomy" id="1367847"/>
    <lineage>
        <taxon>Bacteria</taxon>
        <taxon>Pseudomonadati</taxon>
        <taxon>Pseudomonadota</taxon>
        <taxon>Alphaproteobacteria</taxon>
        <taxon>Rhodobacterales</taxon>
        <taxon>Paracoccaceae</taxon>
        <taxon>Paracoccus</taxon>
    </lineage>
</organism>
<evidence type="ECO:0000313" key="13">
    <source>
        <dbReference type="Proteomes" id="UP000015480"/>
    </source>
</evidence>
<feature type="domain" description="FAD/NAD(P)-binding" evidence="11">
    <location>
        <begin position="389"/>
        <end position="630"/>
    </location>
</feature>
<comment type="similarity">
    <text evidence="3">In the N-terminal section; belongs to the NADH:flavin oxidoreductase/NADH oxidase family.</text>
</comment>
<dbReference type="Pfam" id="PF00724">
    <property type="entry name" value="Oxidored_FMN"/>
    <property type="match status" value="1"/>
</dbReference>
<dbReference type="CDD" id="cd04734">
    <property type="entry name" value="OYE_like_3_FMN"/>
    <property type="match status" value="1"/>
</dbReference>
<dbReference type="Gene3D" id="3.20.20.70">
    <property type="entry name" value="Aldolase class I"/>
    <property type="match status" value="1"/>
</dbReference>
<dbReference type="RefSeq" id="WP_020953035.1">
    <property type="nucleotide sequence ID" value="NC_022043.1"/>
</dbReference>
<keyword evidence="5" id="KW-0288">FMN</keyword>
<gene>
    <name evidence="12" type="ORF">JCM7686_pAMI5p198</name>
</gene>
<name>S5XUS9_PARAH</name>
<dbReference type="PRINTS" id="PR00368">
    <property type="entry name" value="FADPNR"/>
</dbReference>
<dbReference type="AlphaFoldDB" id="S5XUS9"/>
<dbReference type="InterPro" id="IPR036188">
    <property type="entry name" value="FAD/NAD-bd_sf"/>
</dbReference>
<evidence type="ECO:0000256" key="8">
    <source>
        <dbReference type="ARBA" id="ARBA00023004"/>
    </source>
</evidence>
<keyword evidence="4" id="KW-0285">Flavoprotein</keyword>
<evidence type="ECO:0000256" key="7">
    <source>
        <dbReference type="ARBA" id="ARBA00023002"/>
    </source>
</evidence>
<evidence type="ECO:0000256" key="2">
    <source>
        <dbReference type="ARBA" id="ARBA00001966"/>
    </source>
</evidence>
<dbReference type="PATRIC" id="fig|1367847.3.peg.4234"/>
<dbReference type="GO" id="GO:0010181">
    <property type="term" value="F:FMN binding"/>
    <property type="evidence" value="ECO:0007669"/>
    <property type="project" value="InterPro"/>
</dbReference>
<sequence>MTHPVFPHLFQPLTIRGVTIPNRILSTGHDTCLPHHGLVNDEYIAYQEARAKGGVGLIVTQVAGVHETARYTSHLIMANSDACIPGYRKLAEACHAHGAVVISQLFHPGREIMESANGLLAVTYSASAVPNERFRMMPRAMPKALIDEIVQGYGDAARRMRQAGLDGVEFVGSHGYLPAQFLNPRINRRQDEYGGGLENRLRFLRECLAAMRAATDEDFVIGLRLSATEKDEEGLTHAETLEAMRALEDQLDYLNITVGTSASLGGAVHIAPPMAFPAGYASAEAKDYKEALKIPVFVVGRINQPQEAEQILARGEADMAGMTRALICDPAMPGKADAGRLDDIRACIGCNQACIHHFHRGMGISCIQNPESGRELVFGTHPVAAKARRVMVIGGGPAGLKAAAIAAARGHAVTLFEAGAQLGGQALMAQLVPQRAEFGGIATNLARECVLAGVEIRRNARVDADLIRDFAPDAIILATGARPYIPSYESDGAMQVVTAWEVLTRQVKVGAKVVVTDWRSDWIGPGVAQLLAREGSSVELAVSGVHMGETVPLYVRDVTAGELHRLGVRVTPYARLYGTDGDSVFMQHIASGEPIVFEGIETLVLSNGHLPVDDLSGEIAAMGIECHQIGDCMTPRTAEEAVYEGMVAGRAV</sequence>
<dbReference type="KEGG" id="pami:JCM7686_pAMI5p198"/>
<evidence type="ECO:0000256" key="6">
    <source>
        <dbReference type="ARBA" id="ARBA00022723"/>
    </source>
</evidence>
<dbReference type="OrthoDB" id="9784632at2"/>
<dbReference type="GO" id="GO:0008670">
    <property type="term" value="F:2,4-dienoyl-CoA reductase (NADPH) activity"/>
    <property type="evidence" value="ECO:0007669"/>
    <property type="project" value="TreeGrafter"/>
</dbReference>
<geneLocation type="plasmid" evidence="12 13">
    <name>pAMI5</name>
</geneLocation>
<keyword evidence="7" id="KW-0560">Oxidoreductase</keyword>
<keyword evidence="8" id="KW-0408">Iron</keyword>
<evidence type="ECO:0000259" key="10">
    <source>
        <dbReference type="Pfam" id="PF00724"/>
    </source>
</evidence>
<dbReference type="InterPro" id="IPR051793">
    <property type="entry name" value="NADH:flavin_oxidoreductase"/>
</dbReference>
<dbReference type="SUPFAM" id="SSF51971">
    <property type="entry name" value="Nucleotide-binding domain"/>
    <property type="match status" value="1"/>
</dbReference>